<dbReference type="Gene3D" id="3.90.25.10">
    <property type="entry name" value="UDP-galactose 4-epimerase, domain 1"/>
    <property type="match status" value="1"/>
</dbReference>
<dbReference type="CDD" id="cd05254">
    <property type="entry name" value="dTDP_HR_like_SDR_e"/>
    <property type="match status" value="1"/>
</dbReference>
<sequence>MRVLVTGAGGQVGTELRQRVPAWVELTALASGELDISDASAVERCVTDLRPQLLINAAAYTAVDRAETEEAKAYAVNALGAENLARGAQVAGIPLFHISTDYVFNGESSAAYVEQATTDPQTAYGRSKLAGEQSVANLCRQHIILRTSWVFSAHGGNFVKTMLRLAAERDELRVVADQYGGPTSAASIAACLWKMADEYRSGQEGFNWGLFHFSGAPQISWHGFADHIIAAAAKGELIQRSPQVQPITSAEFPTPAPRPAFSVLSCEKIREQHDIEQPDWRSDVLVVLAELAKA</sequence>
<proteinExistence type="predicted"/>
<dbReference type="InterPro" id="IPR036291">
    <property type="entry name" value="NAD(P)-bd_dom_sf"/>
</dbReference>
<reference evidence="2" key="1">
    <citation type="journal article" date="2015" name="Nature">
        <title>Complex archaea that bridge the gap between prokaryotes and eukaryotes.</title>
        <authorList>
            <person name="Spang A."/>
            <person name="Saw J.H."/>
            <person name="Jorgensen S.L."/>
            <person name="Zaremba-Niedzwiedzka K."/>
            <person name="Martijn J."/>
            <person name="Lind A.E."/>
            <person name="van Eijk R."/>
            <person name="Schleper C."/>
            <person name="Guy L."/>
            <person name="Ettema T.J."/>
        </authorList>
    </citation>
    <scope>NUCLEOTIDE SEQUENCE</scope>
</reference>
<dbReference type="EMBL" id="LAZR01000043">
    <property type="protein sequence ID" value="KKO00013.1"/>
    <property type="molecule type" value="Genomic_DNA"/>
</dbReference>
<gene>
    <name evidence="2" type="ORF">LCGC14_0131240</name>
</gene>
<feature type="domain" description="RmlD-like substrate binding" evidence="1">
    <location>
        <begin position="1"/>
        <end position="291"/>
    </location>
</feature>
<evidence type="ECO:0000313" key="2">
    <source>
        <dbReference type="EMBL" id="KKO00013.1"/>
    </source>
</evidence>
<evidence type="ECO:0000259" key="1">
    <source>
        <dbReference type="Pfam" id="PF04321"/>
    </source>
</evidence>
<organism evidence="2">
    <name type="scientific">marine sediment metagenome</name>
    <dbReference type="NCBI Taxonomy" id="412755"/>
    <lineage>
        <taxon>unclassified sequences</taxon>
        <taxon>metagenomes</taxon>
        <taxon>ecological metagenomes</taxon>
    </lineage>
</organism>
<dbReference type="AlphaFoldDB" id="A0A0F9VJL1"/>
<dbReference type="NCBIfam" id="TIGR01214">
    <property type="entry name" value="rmlD"/>
    <property type="match status" value="1"/>
</dbReference>
<dbReference type="InterPro" id="IPR005913">
    <property type="entry name" value="dTDP_dehydrorham_reduct"/>
</dbReference>
<dbReference type="PANTHER" id="PTHR10491:SF4">
    <property type="entry name" value="METHIONINE ADENOSYLTRANSFERASE 2 SUBUNIT BETA"/>
    <property type="match status" value="1"/>
</dbReference>
<protein>
    <recommendedName>
        <fullName evidence="1">RmlD-like substrate binding domain-containing protein</fullName>
    </recommendedName>
</protein>
<dbReference type="InterPro" id="IPR029903">
    <property type="entry name" value="RmlD-like-bd"/>
</dbReference>
<dbReference type="Pfam" id="PF04321">
    <property type="entry name" value="RmlD_sub_bind"/>
    <property type="match status" value="1"/>
</dbReference>
<accession>A0A0F9VJL1</accession>
<name>A0A0F9VJL1_9ZZZZ</name>
<comment type="caution">
    <text evidence="2">The sequence shown here is derived from an EMBL/GenBank/DDBJ whole genome shotgun (WGS) entry which is preliminary data.</text>
</comment>
<dbReference type="SUPFAM" id="SSF51735">
    <property type="entry name" value="NAD(P)-binding Rossmann-fold domains"/>
    <property type="match status" value="1"/>
</dbReference>
<dbReference type="PANTHER" id="PTHR10491">
    <property type="entry name" value="DTDP-4-DEHYDRORHAMNOSE REDUCTASE"/>
    <property type="match status" value="1"/>
</dbReference>
<dbReference type="Gene3D" id="3.40.50.720">
    <property type="entry name" value="NAD(P)-binding Rossmann-like Domain"/>
    <property type="match status" value="1"/>
</dbReference>